<gene>
    <name evidence="7" type="ORF">FC82_GL000031</name>
</gene>
<dbReference type="PANTHER" id="PTHR23117:SF13">
    <property type="entry name" value="GUANYLATE KINASE"/>
    <property type="match status" value="1"/>
</dbReference>
<sequence>MKRVIVITGATGTGKTTVSSYLTEHFNIPRIITHTTRPKRPGEQEGVDYYFETPETFKQNHYLESVTYANYQYGSSLEGLARAFSKSDVVSIVLDTKGAETYVHELKSRVTVLFLTVTHPLLLEERLKQRGDQLEMVKNRLKSDEYRRDLKLPAALKGVAKIMQNDDWQKTQLRLNKFISSLIETKSPQA</sequence>
<evidence type="ECO:0000256" key="5">
    <source>
        <dbReference type="ARBA" id="ARBA00048594"/>
    </source>
</evidence>
<accession>A0A0R2BGU1</accession>
<name>A0A0R2BGU1_SECCO</name>
<dbReference type="AlphaFoldDB" id="A0A0R2BGU1"/>
<dbReference type="PATRIC" id="fig|1423733.4.peg.32"/>
<evidence type="ECO:0000256" key="1">
    <source>
        <dbReference type="ARBA" id="ARBA00003531"/>
    </source>
</evidence>
<comment type="similarity">
    <text evidence="2">Belongs to the guanylate kinase family.</text>
</comment>
<proteinExistence type="inferred from homology"/>
<evidence type="ECO:0000259" key="6">
    <source>
        <dbReference type="PROSITE" id="PS50052"/>
    </source>
</evidence>
<evidence type="ECO:0000256" key="2">
    <source>
        <dbReference type="ARBA" id="ARBA00005790"/>
    </source>
</evidence>
<dbReference type="SMART" id="SM00072">
    <property type="entry name" value="GuKc"/>
    <property type="match status" value="1"/>
</dbReference>
<evidence type="ECO:0000256" key="3">
    <source>
        <dbReference type="ARBA" id="ARBA00022679"/>
    </source>
</evidence>
<keyword evidence="4 7" id="KW-0418">Kinase</keyword>
<protein>
    <submittedName>
        <fullName evidence="7">Guanylate kinase</fullName>
    </submittedName>
</protein>
<reference evidence="7 8" key="1">
    <citation type="journal article" date="2015" name="Genome Announc.">
        <title>Expanding the biotechnology potential of lactobacilli through comparative genomics of 213 strains and associated genera.</title>
        <authorList>
            <person name="Sun Z."/>
            <person name="Harris H.M."/>
            <person name="McCann A."/>
            <person name="Guo C."/>
            <person name="Argimon S."/>
            <person name="Zhang W."/>
            <person name="Yang X."/>
            <person name="Jeffery I.B."/>
            <person name="Cooney J.C."/>
            <person name="Kagawa T.F."/>
            <person name="Liu W."/>
            <person name="Song Y."/>
            <person name="Salvetti E."/>
            <person name="Wrobel A."/>
            <person name="Rasinkangas P."/>
            <person name="Parkhill J."/>
            <person name="Rea M.C."/>
            <person name="O'Sullivan O."/>
            <person name="Ritari J."/>
            <person name="Douillard F.P."/>
            <person name="Paul Ross R."/>
            <person name="Yang R."/>
            <person name="Briner A.E."/>
            <person name="Felis G.E."/>
            <person name="de Vos W.M."/>
            <person name="Barrangou R."/>
            <person name="Klaenhammer T.R."/>
            <person name="Caufield P.W."/>
            <person name="Cui Y."/>
            <person name="Zhang H."/>
            <person name="O'Toole P.W."/>
        </authorList>
    </citation>
    <scope>NUCLEOTIDE SEQUENCE [LARGE SCALE GENOMIC DNA]</scope>
    <source>
        <strain evidence="7 8">DSM 20515</strain>
    </source>
</reference>
<dbReference type="PANTHER" id="PTHR23117">
    <property type="entry name" value="GUANYLATE KINASE-RELATED"/>
    <property type="match status" value="1"/>
</dbReference>
<feature type="domain" description="Guanylate kinase-like" evidence="6">
    <location>
        <begin position="2"/>
        <end position="180"/>
    </location>
</feature>
<dbReference type="GO" id="GO:0004385">
    <property type="term" value="F:GMP kinase activity"/>
    <property type="evidence" value="ECO:0007669"/>
    <property type="project" value="UniProtKB-EC"/>
</dbReference>
<evidence type="ECO:0000313" key="7">
    <source>
        <dbReference type="EMBL" id="KRM78005.1"/>
    </source>
</evidence>
<evidence type="ECO:0000256" key="4">
    <source>
        <dbReference type="ARBA" id="ARBA00022777"/>
    </source>
</evidence>
<dbReference type="InterPro" id="IPR008145">
    <property type="entry name" value="GK/Ca_channel_bsu"/>
</dbReference>
<comment type="function">
    <text evidence="1">Essential for recycling GMP and indirectly, cGMP.</text>
</comment>
<evidence type="ECO:0000313" key="8">
    <source>
        <dbReference type="Proteomes" id="UP000051845"/>
    </source>
</evidence>
<comment type="catalytic activity">
    <reaction evidence="5">
        <text>GMP + ATP = GDP + ADP</text>
        <dbReference type="Rhea" id="RHEA:20780"/>
        <dbReference type="ChEBI" id="CHEBI:30616"/>
        <dbReference type="ChEBI" id="CHEBI:58115"/>
        <dbReference type="ChEBI" id="CHEBI:58189"/>
        <dbReference type="ChEBI" id="CHEBI:456216"/>
        <dbReference type="EC" id="2.7.4.8"/>
    </reaction>
</comment>
<dbReference type="Proteomes" id="UP000051845">
    <property type="component" value="Unassembled WGS sequence"/>
</dbReference>
<dbReference type="RefSeq" id="WP_054760287.1">
    <property type="nucleotide sequence ID" value="NZ_AYYR01000001.1"/>
</dbReference>
<dbReference type="PROSITE" id="PS50052">
    <property type="entry name" value="GUANYLATE_KINASE_2"/>
    <property type="match status" value="1"/>
</dbReference>
<dbReference type="GO" id="GO:0005829">
    <property type="term" value="C:cytosol"/>
    <property type="evidence" value="ECO:0007669"/>
    <property type="project" value="TreeGrafter"/>
</dbReference>
<organism evidence="7 8">
    <name type="scientific">Secundilactobacillus collinoides DSM 20515 = JCM 1123</name>
    <dbReference type="NCBI Taxonomy" id="1423733"/>
    <lineage>
        <taxon>Bacteria</taxon>
        <taxon>Bacillati</taxon>
        <taxon>Bacillota</taxon>
        <taxon>Bacilli</taxon>
        <taxon>Lactobacillales</taxon>
        <taxon>Lactobacillaceae</taxon>
        <taxon>Secundilactobacillus</taxon>
    </lineage>
</organism>
<dbReference type="SUPFAM" id="SSF52540">
    <property type="entry name" value="P-loop containing nucleoside triphosphate hydrolases"/>
    <property type="match status" value="1"/>
</dbReference>
<dbReference type="Gene3D" id="3.40.50.300">
    <property type="entry name" value="P-loop containing nucleotide triphosphate hydrolases"/>
    <property type="match status" value="1"/>
</dbReference>
<dbReference type="Pfam" id="PF00625">
    <property type="entry name" value="Guanylate_kin"/>
    <property type="match status" value="1"/>
</dbReference>
<dbReference type="InterPro" id="IPR008144">
    <property type="entry name" value="Guanylate_kin-like_dom"/>
</dbReference>
<dbReference type="InterPro" id="IPR027417">
    <property type="entry name" value="P-loop_NTPase"/>
</dbReference>
<comment type="caution">
    <text evidence="7">The sequence shown here is derived from an EMBL/GenBank/DDBJ whole genome shotgun (WGS) entry which is preliminary data.</text>
</comment>
<dbReference type="EMBL" id="AYYR01000001">
    <property type="protein sequence ID" value="KRM78005.1"/>
    <property type="molecule type" value="Genomic_DNA"/>
</dbReference>
<keyword evidence="3" id="KW-0808">Transferase</keyword>
<dbReference type="STRING" id="33960.TY91_09140"/>